<dbReference type="PANTHER" id="PTHR11412">
    <property type="entry name" value="MACROGLOBULIN / COMPLEMENT"/>
    <property type="match status" value="1"/>
</dbReference>
<dbReference type="InterPro" id="IPR013783">
    <property type="entry name" value="Ig-like_fold"/>
</dbReference>
<proteinExistence type="predicted"/>
<dbReference type="Pfam" id="PF17789">
    <property type="entry name" value="MG4"/>
    <property type="match status" value="1"/>
</dbReference>
<comment type="caution">
    <text evidence="2">The sequence shown here is derived from an EMBL/GenBank/DDBJ whole genome shotgun (WGS) entry which is preliminary data.</text>
</comment>
<name>A0A8X7XFW1_POLSE</name>
<feature type="non-terminal residue" evidence="2">
    <location>
        <position position="1"/>
    </location>
</feature>
<dbReference type="PANTHER" id="PTHR11412:SF81">
    <property type="entry name" value="COMPLEMENT C3"/>
    <property type="match status" value="1"/>
</dbReference>
<sequence length="92" mass="10098">MVEAERRGIKIVTTPYKVLFTKTPKYFKPGMPFDVMVLITNPDGSPARSVEVEGNPGKVTARTNSEGTAKMTINTVRDGRNLGITVRMGRVT</sequence>
<dbReference type="EMBL" id="JAATIS010000767">
    <property type="protein sequence ID" value="KAG2467526.1"/>
    <property type="molecule type" value="Genomic_DNA"/>
</dbReference>
<evidence type="ECO:0000259" key="1">
    <source>
        <dbReference type="Pfam" id="PF17789"/>
    </source>
</evidence>
<evidence type="ECO:0000313" key="3">
    <source>
        <dbReference type="Proteomes" id="UP000886611"/>
    </source>
</evidence>
<accession>A0A8X7XFW1</accession>
<evidence type="ECO:0000313" key="2">
    <source>
        <dbReference type="EMBL" id="KAG2467526.1"/>
    </source>
</evidence>
<dbReference type="InterPro" id="IPR040839">
    <property type="entry name" value="MG4"/>
</dbReference>
<dbReference type="AlphaFoldDB" id="A0A8X7XFW1"/>
<feature type="non-terminal residue" evidence="2">
    <location>
        <position position="92"/>
    </location>
</feature>
<organism evidence="2 3">
    <name type="scientific">Polypterus senegalus</name>
    <name type="common">Senegal bichir</name>
    <dbReference type="NCBI Taxonomy" id="55291"/>
    <lineage>
        <taxon>Eukaryota</taxon>
        <taxon>Metazoa</taxon>
        <taxon>Chordata</taxon>
        <taxon>Craniata</taxon>
        <taxon>Vertebrata</taxon>
        <taxon>Euteleostomi</taxon>
        <taxon>Actinopterygii</taxon>
        <taxon>Polypteriformes</taxon>
        <taxon>Polypteridae</taxon>
        <taxon>Polypterus</taxon>
    </lineage>
</organism>
<dbReference type="Proteomes" id="UP000886611">
    <property type="component" value="Unassembled WGS sequence"/>
</dbReference>
<keyword evidence="3" id="KW-1185">Reference proteome</keyword>
<gene>
    <name evidence="2" type="primary">C3_1</name>
    <name evidence="2" type="ORF">GTO96_0006656</name>
</gene>
<dbReference type="InterPro" id="IPR050473">
    <property type="entry name" value="A2M/Complement_sys"/>
</dbReference>
<feature type="domain" description="Macroglobulin" evidence="1">
    <location>
        <begin position="19"/>
        <end position="88"/>
    </location>
</feature>
<reference evidence="2 3" key="1">
    <citation type="journal article" date="2021" name="Cell">
        <title>Tracing the genetic footprints of vertebrate landing in non-teleost ray-finned fishes.</title>
        <authorList>
            <person name="Bi X."/>
            <person name="Wang K."/>
            <person name="Yang L."/>
            <person name="Pan H."/>
            <person name="Jiang H."/>
            <person name="Wei Q."/>
            <person name="Fang M."/>
            <person name="Yu H."/>
            <person name="Zhu C."/>
            <person name="Cai Y."/>
            <person name="He Y."/>
            <person name="Gan X."/>
            <person name="Zeng H."/>
            <person name="Yu D."/>
            <person name="Zhu Y."/>
            <person name="Jiang H."/>
            <person name="Qiu Q."/>
            <person name="Yang H."/>
            <person name="Zhang Y.E."/>
            <person name="Wang W."/>
            <person name="Zhu M."/>
            <person name="He S."/>
            <person name="Zhang G."/>
        </authorList>
    </citation>
    <scope>NUCLEOTIDE SEQUENCE [LARGE SCALE GENOMIC DNA]</scope>
    <source>
        <strain evidence="2">Bchr_013</strain>
    </source>
</reference>
<protein>
    <submittedName>
        <fullName evidence="2">CO3 protein</fullName>
    </submittedName>
</protein>
<dbReference type="Gene3D" id="2.60.40.10">
    <property type="entry name" value="Immunoglobulins"/>
    <property type="match status" value="1"/>
</dbReference>